<gene>
    <name evidence="1" type="ORF">KQX54_011712</name>
</gene>
<proteinExistence type="predicted"/>
<name>A0AAV7J0W9_COTGL</name>
<dbReference type="InterPro" id="IPR039267">
    <property type="entry name" value="Lsm11"/>
</dbReference>
<dbReference type="GO" id="GO:0005683">
    <property type="term" value="C:U7 snRNP"/>
    <property type="evidence" value="ECO:0007669"/>
    <property type="project" value="TreeGrafter"/>
</dbReference>
<dbReference type="GO" id="GO:0071209">
    <property type="term" value="F:U7 snRNA binding"/>
    <property type="evidence" value="ECO:0007669"/>
    <property type="project" value="InterPro"/>
</dbReference>
<sequence>MENADDSPDESLDPTSELFDPLKALYSDKTKVPVKNAPIFDNITKFESVLKGIAPTWIGQGRKKGNRASTAGEFFELFIILMELFVNLRGQQIKTCLQHM</sequence>
<evidence type="ECO:0000313" key="1">
    <source>
        <dbReference type="EMBL" id="KAH0564373.1"/>
    </source>
</evidence>
<dbReference type="PANTHER" id="PTHR21415:SF1">
    <property type="entry name" value="U7 SNRNA-ASSOCIATED SM-LIKE PROTEIN LSM11"/>
    <property type="match status" value="1"/>
</dbReference>
<protein>
    <submittedName>
        <fullName evidence="1">Uncharacterized protein</fullName>
    </submittedName>
</protein>
<reference evidence="1 2" key="1">
    <citation type="journal article" date="2021" name="J. Hered.">
        <title>A chromosome-level genome assembly of the parasitoid wasp, Cotesia glomerata (Hymenoptera: Braconidae).</title>
        <authorList>
            <person name="Pinto B.J."/>
            <person name="Weis J.J."/>
            <person name="Gamble T."/>
            <person name="Ode P.J."/>
            <person name="Paul R."/>
            <person name="Zaspel J.M."/>
        </authorList>
    </citation>
    <scope>NUCLEOTIDE SEQUENCE [LARGE SCALE GENOMIC DNA]</scope>
    <source>
        <strain evidence="1">CgM1</strain>
    </source>
</reference>
<dbReference type="AlphaFoldDB" id="A0AAV7J0W9"/>
<dbReference type="GO" id="GO:0006398">
    <property type="term" value="P:mRNA 3'-end processing by stem-loop binding and cleavage"/>
    <property type="evidence" value="ECO:0007669"/>
    <property type="project" value="TreeGrafter"/>
</dbReference>
<dbReference type="PANTHER" id="PTHR21415">
    <property type="entry name" value="U7 SNRNA-ASSOCIATED SM-LIKE PROTEIN LSM11"/>
    <property type="match status" value="1"/>
</dbReference>
<evidence type="ECO:0000313" key="2">
    <source>
        <dbReference type="Proteomes" id="UP000826195"/>
    </source>
</evidence>
<dbReference type="Proteomes" id="UP000826195">
    <property type="component" value="Unassembled WGS sequence"/>
</dbReference>
<keyword evidence="2" id="KW-1185">Reference proteome</keyword>
<comment type="caution">
    <text evidence="1">The sequence shown here is derived from an EMBL/GenBank/DDBJ whole genome shotgun (WGS) entry which is preliminary data.</text>
</comment>
<accession>A0AAV7J0W9</accession>
<dbReference type="EMBL" id="JAHXZJ010000002">
    <property type="protein sequence ID" value="KAH0564373.1"/>
    <property type="molecule type" value="Genomic_DNA"/>
</dbReference>
<organism evidence="1 2">
    <name type="scientific">Cotesia glomerata</name>
    <name type="common">Lepidopteran parasitic wasp</name>
    <name type="synonym">Apanteles glomeratus</name>
    <dbReference type="NCBI Taxonomy" id="32391"/>
    <lineage>
        <taxon>Eukaryota</taxon>
        <taxon>Metazoa</taxon>
        <taxon>Ecdysozoa</taxon>
        <taxon>Arthropoda</taxon>
        <taxon>Hexapoda</taxon>
        <taxon>Insecta</taxon>
        <taxon>Pterygota</taxon>
        <taxon>Neoptera</taxon>
        <taxon>Endopterygota</taxon>
        <taxon>Hymenoptera</taxon>
        <taxon>Apocrita</taxon>
        <taxon>Ichneumonoidea</taxon>
        <taxon>Braconidae</taxon>
        <taxon>Microgastrinae</taxon>
        <taxon>Cotesia</taxon>
    </lineage>
</organism>